<keyword evidence="2" id="KW-0233">DNA recombination</keyword>
<dbReference type="OrthoDB" id="1493636at2"/>
<evidence type="ECO:0000256" key="1">
    <source>
        <dbReference type="ARBA" id="ARBA00023125"/>
    </source>
</evidence>
<evidence type="ECO:0000259" key="3">
    <source>
        <dbReference type="Pfam" id="PF00589"/>
    </source>
</evidence>
<dbReference type="InterPro" id="IPR011010">
    <property type="entry name" value="DNA_brk_join_enz"/>
</dbReference>
<dbReference type="InterPro" id="IPR002104">
    <property type="entry name" value="Integrase_catalytic"/>
</dbReference>
<dbReference type="Proteomes" id="UP000294814">
    <property type="component" value="Unassembled WGS sequence"/>
</dbReference>
<dbReference type="InterPro" id="IPR013762">
    <property type="entry name" value="Integrase-like_cat_sf"/>
</dbReference>
<dbReference type="SUPFAM" id="SSF56349">
    <property type="entry name" value="DNA breaking-rejoining enzymes"/>
    <property type="match status" value="1"/>
</dbReference>
<evidence type="ECO:0000313" key="5">
    <source>
        <dbReference type="EMBL" id="TDE47210.1"/>
    </source>
</evidence>
<dbReference type="InterPro" id="IPR010998">
    <property type="entry name" value="Integrase_recombinase_N"/>
</dbReference>
<dbReference type="RefSeq" id="WP_131915141.1">
    <property type="nucleotide sequence ID" value="NZ_SMLG01000001.1"/>
</dbReference>
<evidence type="ECO:0000256" key="2">
    <source>
        <dbReference type="ARBA" id="ARBA00023172"/>
    </source>
</evidence>
<feature type="domain" description="Arm DNA-binding" evidence="4">
    <location>
        <begin position="6"/>
        <end position="82"/>
    </location>
</feature>
<dbReference type="EMBL" id="SMLG01000001">
    <property type="protein sequence ID" value="TDE47210.1"/>
    <property type="molecule type" value="Genomic_DNA"/>
</dbReference>
<proteinExistence type="predicted"/>
<protein>
    <submittedName>
        <fullName evidence="5">Site-specific integrase</fullName>
    </submittedName>
</protein>
<dbReference type="Gene3D" id="1.10.150.130">
    <property type="match status" value="1"/>
</dbReference>
<evidence type="ECO:0000259" key="4">
    <source>
        <dbReference type="Pfam" id="PF17293"/>
    </source>
</evidence>
<dbReference type="GO" id="GO:0003677">
    <property type="term" value="F:DNA binding"/>
    <property type="evidence" value="ECO:0007669"/>
    <property type="project" value="UniProtKB-KW"/>
</dbReference>
<dbReference type="InterPro" id="IPR035386">
    <property type="entry name" value="Arm-DNA-bind_5"/>
</dbReference>
<dbReference type="GO" id="GO:0006310">
    <property type="term" value="P:DNA recombination"/>
    <property type="evidence" value="ECO:0007669"/>
    <property type="project" value="UniProtKB-KW"/>
</dbReference>
<name>A0A4R5FDX9_9FLAO</name>
<reference evidence="5 6" key="1">
    <citation type="submission" date="2019-03" db="EMBL/GenBank/DDBJ databases">
        <title>Novel species of Flavobacterium.</title>
        <authorList>
            <person name="Liu Q."/>
            <person name="Xin Y.-H."/>
        </authorList>
    </citation>
    <scope>NUCLEOTIDE SEQUENCE [LARGE SCALE GENOMIC DNA]</scope>
    <source>
        <strain evidence="5 6">LB3P52</strain>
    </source>
</reference>
<comment type="caution">
    <text evidence="5">The sequence shown here is derived from an EMBL/GenBank/DDBJ whole genome shotgun (WGS) entry which is preliminary data.</text>
</comment>
<organism evidence="5 6">
    <name type="scientific">Flavobacterium rhamnosiphilum</name>
    <dbReference type="NCBI Taxonomy" id="2541724"/>
    <lineage>
        <taxon>Bacteria</taxon>
        <taxon>Pseudomonadati</taxon>
        <taxon>Bacteroidota</taxon>
        <taxon>Flavobacteriia</taxon>
        <taxon>Flavobacteriales</taxon>
        <taxon>Flavobacteriaceae</taxon>
        <taxon>Flavobacterium</taxon>
    </lineage>
</organism>
<dbReference type="AlphaFoldDB" id="A0A4R5FDX9"/>
<dbReference type="Gene3D" id="1.10.443.10">
    <property type="entry name" value="Intergrase catalytic core"/>
    <property type="match status" value="1"/>
</dbReference>
<dbReference type="Pfam" id="PF00589">
    <property type="entry name" value="Phage_integrase"/>
    <property type="match status" value="1"/>
</dbReference>
<keyword evidence="6" id="KW-1185">Reference proteome</keyword>
<evidence type="ECO:0000313" key="6">
    <source>
        <dbReference type="Proteomes" id="UP000294814"/>
    </source>
</evidence>
<dbReference type="GO" id="GO:0015074">
    <property type="term" value="P:DNA integration"/>
    <property type="evidence" value="ECO:0007669"/>
    <property type="project" value="InterPro"/>
</dbReference>
<feature type="domain" description="Tyr recombinase" evidence="3">
    <location>
        <begin position="220"/>
        <end position="394"/>
    </location>
</feature>
<sequence length="414" mass="49719">MNYLFELRKDKINKNGLIPIRIVITSGKIKIRKNLSNVKTLLEDWDEKSEVVRNNKKNPFYEIYQQSNIDVQQTKEKLENIKNFFKFNNIPFAEDIFLEKFDKEEVSVAIDFFEAFTEFVNVSKHTKALGTITKYTTVKNFLSQFTEFTRYPIRFDTINQRFEEKFMDYAYEERKTLNNYYGKLISIIKTFMNWSFDRGYHNNIEFKKLKRIENEIEVIFLEKEELFKLYKHDFENERLNKSRDFFCFGCFTGLRHSDINNMDKANIYDDFIQLTLIKTKTINHRVELNIFSKAILEKYKGTIYEPLPKISSQKLNKNIQDCCKIIKLDSDITLTRHIGSKRITKTHKKHELITSHVARKTFVTNSLIFGMNERILREMTHHTDEKSFKRYVDISNFQKNKEMKSTWNINFETE</sequence>
<keyword evidence="1" id="KW-0238">DNA-binding</keyword>
<gene>
    <name evidence="5" type="ORF">E0I26_01990</name>
</gene>
<accession>A0A4R5FDX9</accession>
<dbReference type="Pfam" id="PF17293">
    <property type="entry name" value="Arm-DNA-bind_5"/>
    <property type="match status" value="1"/>
</dbReference>